<feature type="non-terminal residue" evidence="2">
    <location>
        <position position="1"/>
    </location>
</feature>
<evidence type="ECO:0000313" key="3">
    <source>
        <dbReference type="Proteomes" id="UP000321570"/>
    </source>
</evidence>
<sequence length="100" mass="11687">PIIYRPKGSTPHPTIIRPISEAVTPKISTLWRKSLSSRLPYRRHRRQNCDENSHKEGFYGESSTSSSMRQNQKIRVLTKTRQSYGTLMQTLSNLRMRRIS</sequence>
<dbReference type="Proteomes" id="UP000321570">
    <property type="component" value="Unassembled WGS sequence"/>
</dbReference>
<name>A0A564YYR3_HYMDI</name>
<feature type="region of interest" description="Disordered" evidence="1">
    <location>
        <begin position="42"/>
        <end position="73"/>
    </location>
</feature>
<protein>
    <submittedName>
        <fullName evidence="2">Uncharacterized protein</fullName>
    </submittedName>
</protein>
<dbReference type="EMBL" id="CABIJS010000444">
    <property type="protein sequence ID" value="VUZ51764.1"/>
    <property type="molecule type" value="Genomic_DNA"/>
</dbReference>
<evidence type="ECO:0000313" key="2">
    <source>
        <dbReference type="EMBL" id="VUZ51764.1"/>
    </source>
</evidence>
<reference evidence="2 3" key="1">
    <citation type="submission" date="2019-07" db="EMBL/GenBank/DDBJ databases">
        <authorList>
            <person name="Jastrzebski P J."/>
            <person name="Paukszto L."/>
            <person name="Jastrzebski P J."/>
        </authorList>
    </citation>
    <scope>NUCLEOTIDE SEQUENCE [LARGE SCALE GENOMIC DNA]</scope>
    <source>
        <strain evidence="2 3">WMS-il1</strain>
    </source>
</reference>
<evidence type="ECO:0000256" key="1">
    <source>
        <dbReference type="SAM" id="MobiDB-lite"/>
    </source>
</evidence>
<keyword evidence="3" id="KW-1185">Reference proteome</keyword>
<accession>A0A564YYR3</accession>
<feature type="compositionally biased region" description="Polar residues" evidence="1">
    <location>
        <begin position="61"/>
        <end position="73"/>
    </location>
</feature>
<proteinExistence type="predicted"/>
<feature type="compositionally biased region" description="Basic and acidic residues" evidence="1">
    <location>
        <begin position="47"/>
        <end position="58"/>
    </location>
</feature>
<dbReference type="AlphaFoldDB" id="A0A564YYR3"/>
<gene>
    <name evidence="2" type="ORF">WMSIL1_LOCUS10243</name>
</gene>
<organism evidence="2 3">
    <name type="scientific">Hymenolepis diminuta</name>
    <name type="common">Rat tapeworm</name>
    <dbReference type="NCBI Taxonomy" id="6216"/>
    <lineage>
        <taxon>Eukaryota</taxon>
        <taxon>Metazoa</taxon>
        <taxon>Spiralia</taxon>
        <taxon>Lophotrochozoa</taxon>
        <taxon>Platyhelminthes</taxon>
        <taxon>Cestoda</taxon>
        <taxon>Eucestoda</taxon>
        <taxon>Cyclophyllidea</taxon>
        <taxon>Hymenolepididae</taxon>
        <taxon>Hymenolepis</taxon>
    </lineage>
</organism>